<gene>
    <name evidence="3" type="ORF">EDM21_20580</name>
</gene>
<proteinExistence type="predicted"/>
<protein>
    <submittedName>
        <fullName evidence="3">Uncharacterized protein</fullName>
    </submittedName>
</protein>
<dbReference type="AlphaFoldDB" id="A0A7X3FLV4"/>
<feature type="signal peptide" evidence="2">
    <location>
        <begin position="1"/>
        <end position="30"/>
    </location>
</feature>
<name>A0A7X3FLV4_9BACL</name>
<feature type="coiled-coil region" evidence="1">
    <location>
        <begin position="128"/>
        <end position="169"/>
    </location>
</feature>
<dbReference type="RefSeq" id="WP_157338300.1">
    <property type="nucleotide sequence ID" value="NZ_RHLK01000016.1"/>
</dbReference>
<keyword evidence="4" id="KW-1185">Reference proteome</keyword>
<accession>A0A7X3FLV4</accession>
<evidence type="ECO:0000256" key="2">
    <source>
        <dbReference type="SAM" id="SignalP"/>
    </source>
</evidence>
<keyword evidence="1" id="KW-0175">Coiled coil</keyword>
<sequence length="175" mass="20217">MKIRKVLMVATICGVLAFAIGFSLNNNSFALDTDKKEKHEKLKKESLYEQEKWERMPKAKTVEEQLKIDEQGKKVKEIGIAVGELEKELTPVDLKAKLEDDIFSLRRVMETKGYYKTMTDDPKYGAAYAKAAEILEKKKETLAQIEKDLRENKKSIEQLAKEYAELEKIQEFILP</sequence>
<reference evidence="3 4" key="1">
    <citation type="journal article" date="2019" name="Microorganisms">
        <title>Paenibacillus lutrae sp. nov., A Chitinolytic Species Isolated from A River Otter in Castril Natural Park, Granada, Spain.</title>
        <authorList>
            <person name="Rodriguez M."/>
            <person name="Reina J.C."/>
            <person name="Bejar V."/>
            <person name="Llamas I."/>
        </authorList>
    </citation>
    <scope>NUCLEOTIDE SEQUENCE [LARGE SCALE GENOMIC DNA]</scope>
    <source>
        <strain evidence="3 4">N10</strain>
    </source>
</reference>
<evidence type="ECO:0000256" key="1">
    <source>
        <dbReference type="SAM" id="Coils"/>
    </source>
</evidence>
<dbReference type="Proteomes" id="UP000490800">
    <property type="component" value="Unassembled WGS sequence"/>
</dbReference>
<feature type="chain" id="PRO_5031231051" evidence="2">
    <location>
        <begin position="31"/>
        <end position="175"/>
    </location>
</feature>
<dbReference type="EMBL" id="RHLK01000016">
    <property type="protein sequence ID" value="MVP01879.1"/>
    <property type="molecule type" value="Genomic_DNA"/>
</dbReference>
<comment type="caution">
    <text evidence="3">The sequence shown here is derived from an EMBL/GenBank/DDBJ whole genome shotgun (WGS) entry which is preliminary data.</text>
</comment>
<keyword evidence="2" id="KW-0732">Signal</keyword>
<evidence type="ECO:0000313" key="4">
    <source>
        <dbReference type="Proteomes" id="UP000490800"/>
    </source>
</evidence>
<organism evidence="3 4">
    <name type="scientific">Paenibacillus lutrae</name>
    <dbReference type="NCBI Taxonomy" id="2078573"/>
    <lineage>
        <taxon>Bacteria</taxon>
        <taxon>Bacillati</taxon>
        <taxon>Bacillota</taxon>
        <taxon>Bacilli</taxon>
        <taxon>Bacillales</taxon>
        <taxon>Paenibacillaceae</taxon>
        <taxon>Paenibacillus</taxon>
    </lineage>
</organism>
<evidence type="ECO:0000313" key="3">
    <source>
        <dbReference type="EMBL" id="MVP01879.1"/>
    </source>
</evidence>
<dbReference type="OrthoDB" id="9829640at2"/>